<dbReference type="GO" id="GO:0008745">
    <property type="term" value="F:N-acetylmuramoyl-L-alanine amidase activity"/>
    <property type="evidence" value="ECO:0007669"/>
    <property type="project" value="UniProtKB-EC"/>
</dbReference>
<dbReference type="Pfam" id="PF00395">
    <property type="entry name" value="SLH"/>
    <property type="match status" value="3"/>
</dbReference>
<dbReference type="EC" id="3.5.1.28" evidence="6"/>
<dbReference type="RefSeq" id="WP_168412348.1">
    <property type="nucleotide sequence ID" value="NZ_JAAXPW010000015.1"/>
</dbReference>
<evidence type="ECO:0000256" key="3">
    <source>
        <dbReference type="SAM" id="SignalP"/>
    </source>
</evidence>
<dbReference type="SUPFAM" id="SSF50044">
    <property type="entry name" value="SH3-domain"/>
    <property type="match status" value="1"/>
</dbReference>
<organism evidence="6 7">
    <name type="scientific">Ureibacillus thermosphaericus</name>
    <dbReference type="NCBI Taxonomy" id="51173"/>
    <lineage>
        <taxon>Bacteria</taxon>
        <taxon>Bacillati</taxon>
        <taxon>Bacillota</taxon>
        <taxon>Bacilli</taxon>
        <taxon>Bacillales</taxon>
        <taxon>Caryophanaceae</taxon>
        <taxon>Ureibacillus</taxon>
    </lineage>
</organism>
<evidence type="ECO:0000256" key="2">
    <source>
        <dbReference type="ARBA" id="ARBA00023316"/>
    </source>
</evidence>
<keyword evidence="7" id="KW-1185">Reference proteome</keyword>
<dbReference type="PROSITE" id="PS51272">
    <property type="entry name" value="SLH"/>
    <property type="match status" value="2"/>
</dbReference>
<evidence type="ECO:0000259" key="4">
    <source>
        <dbReference type="PROSITE" id="PS51272"/>
    </source>
</evidence>
<dbReference type="Gene3D" id="3.40.630.40">
    <property type="entry name" value="Zn-dependent exopeptidases"/>
    <property type="match status" value="1"/>
</dbReference>
<dbReference type="SUPFAM" id="SSF53187">
    <property type="entry name" value="Zn-dependent exopeptidases"/>
    <property type="match status" value="1"/>
</dbReference>
<evidence type="ECO:0000313" key="6">
    <source>
        <dbReference type="EMBL" id="MBB5149071.1"/>
    </source>
</evidence>
<evidence type="ECO:0000259" key="5">
    <source>
        <dbReference type="PROSITE" id="PS51781"/>
    </source>
</evidence>
<feature type="chain" id="PRO_5033010988" evidence="3">
    <location>
        <begin position="28"/>
        <end position="485"/>
    </location>
</feature>
<dbReference type="SMART" id="SM00287">
    <property type="entry name" value="SH3b"/>
    <property type="match status" value="1"/>
</dbReference>
<sequence length="485" mass="54526">MSLKKTSILFSFLAIAIFAIFSSEAYASQRFADVPSTHEAFHQINYLEDRGIIEGYSENGTRVFKLYQHVTRGQAAKMVVLGAGYKPLKVTQSSFIDIDPKTEPELSGYVERAMSLGLFNEVPDKRFKPHTPLTRGEMSKVVATAFKLDLEEYASYPSPFCDITSDHPYFKYINALYYNGISQGSKGKFNPDSYLTRMQFSLFVARAMDKQFRLTVKPVNAQNPCQHQTAPEKTDTIGRATVNNLNVRSEANDRSEIIGKLNRGDEIYVISIDGWWAKVNYQGSIGYVHKTYLKLLSQSGSKVKNRIIVLDPGHGGKDPGTVKGKYAEKRIALAVANVVKRKLENDGAIVYMTREGDTYPTLQDRVDFAHKHYAEMFVSIHVNSASSSSAKGTETYYSISANDNELEDRALATNINNEIVKQANMQNRGVKRADYYVIRHSVFPSVLVELGFITNNEDLSKLVNSNYQQVFGNAIYQGIVHYYSN</sequence>
<dbReference type="AlphaFoldDB" id="A0A840PWH2"/>
<feature type="domain" description="SLH" evidence="4">
    <location>
        <begin position="156"/>
        <end position="218"/>
    </location>
</feature>
<dbReference type="GO" id="GO:0071555">
    <property type="term" value="P:cell wall organization"/>
    <property type="evidence" value="ECO:0007669"/>
    <property type="project" value="UniProtKB-KW"/>
</dbReference>
<dbReference type="Pfam" id="PF08239">
    <property type="entry name" value="SH3_3"/>
    <property type="match status" value="1"/>
</dbReference>
<feature type="domain" description="SLH" evidence="4">
    <location>
        <begin position="27"/>
        <end position="93"/>
    </location>
</feature>
<dbReference type="InterPro" id="IPR036028">
    <property type="entry name" value="SH3-like_dom_sf"/>
</dbReference>
<gene>
    <name evidence="6" type="ORF">HNR36_001458</name>
</gene>
<dbReference type="InterPro" id="IPR003646">
    <property type="entry name" value="SH3-like_bac-type"/>
</dbReference>
<dbReference type="Pfam" id="PF01520">
    <property type="entry name" value="Amidase_3"/>
    <property type="match status" value="1"/>
</dbReference>
<keyword evidence="2" id="KW-0961">Cell wall biogenesis/degradation</keyword>
<keyword evidence="3" id="KW-0732">Signal</keyword>
<evidence type="ECO:0000313" key="7">
    <source>
        <dbReference type="Proteomes" id="UP000557217"/>
    </source>
</evidence>
<feature type="signal peptide" evidence="3">
    <location>
        <begin position="1"/>
        <end position="27"/>
    </location>
</feature>
<comment type="caution">
    <text evidence="6">The sequence shown here is derived from an EMBL/GenBank/DDBJ whole genome shotgun (WGS) entry which is preliminary data.</text>
</comment>
<protein>
    <submittedName>
        <fullName evidence="6">N-acetylmuramoyl-L-alanine amidase</fullName>
        <ecNumber evidence="6">3.5.1.28</ecNumber>
    </submittedName>
</protein>
<accession>A0A840PWH2</accession>
<dbReference type="PROSITE" id="PS51781">
    <property type="entry name" value="SH3B"/>
    <property type="match status" value="1"/>
</dbReference>
<dbReference type="Gene3D" id="2.30.30.40">
    <property type="entry name" value="SH3 Domains"/>
    <property type="match status" value="1"/>
</dbReference>
<dbReference type="GO" id="GO:0009253">
    <property type="term" value="P:peptidoglycan catabolic process"/>
    <property type="evidence" value="ECO:0007669"/>
    <property type="project" value="InterPro"/>
</dbReference>
<feature type="domain" description="SH3b" evidence="5">
    <location>
        <begin position="232"/>
        <end position="297"/>
    </location>
</feature>
<name>A0A840PWH2_URETH</name>
<dbReference type="InterPro" id="IPR050695">
    <property type="entry name" value="N-acetylmuramoyl_amidase_3"/>
</dbReference>
<dbReference type="InterPro" id="IPR002508">
    <property type="entry name" value="MurNAc-LAA_cat"/>
</dbReference>
<dbReference type="PANTHER" id="PTHR30404:SF0">
    <property type="entry name" value="N-ACETYLMURAMOYL-L-ALANINE AMIDASE AMIC"/>
    <property type="match status" value="1"/>
</dbReference>
<keyword evidence="1 6" id="KW-0378">Hydrolase</keyword>
<reference evidence="6 7" key="1">
    <citation type="submission" date="2020-08" db="EMBL/GenBank/DDBJ databases">
        <title>Genomic Encyclopedia of Type Strains, Phase IV (KMG-IV): sequencing the most valuable type-strain genomes for metagenomic binning, comparative biology and taxonomic classification.</title>
        <authorList>
            <person name="Goeker M."/>
        </authorList>
    </citation>
    <scope>NUCLEOTIDE SEQUENCE [LARGE SCALE GENOMIC DNA]</scope>
    <source>
        <strain evidence="6 7">DSM 10633</strain>
    </source>
</reference>
<dbReference type="SMART" id="SM00646">
    <property type="entry name" value="Ami_3"/>
    <property type="match status" value="1"/>
</dbReference>
<dbReference type="InterPro" id="IPR001119">
    <property type="entry name" value="SLH_dom"/>
</dbReference>
<evidence type="ECO:0000256" key="1">
    <source>
        <dbReference type="ARBA" id="ARBA00022801"/>
    </source>
</evidence>
<dbReference type="EMBL" id="JACHGZ010000014">
    <property type="protein sequence ID" value="MBB5149071.1"/>
    <property type="molecule type" value="Genomic_DNA"/>
</dbReference>
<dbReference type="GO" id="GO:0030288">
    <property type="term" value="C:outer membrane-bounded periplasmic space"/>
    <property type="evidence" value="ECO:0007669"/>
    <property type="project" value="TreeGrafter"/>
</dbReference>
<dbReference type="PANTHER" id="PTHR30404">
    <property type="entry name" value="N-ACETYLMURAMOYL-L-ALANINE AMIDASE"/>
    <property type="match status" value="1"/>
</dbReference>
<dbReference type="CDD" id="cd02696">
    <property type="entry name" value="MurNAc-LAA"/>
    <property type="match status" value="1"/>
</dbReference>
<proteinExistence type="predicted"/>
<dbReference type="Proteomes" id="UP000557217">
    <property type="component" value="Unassembled WGS sequence"/>
</dbReference>